<sequence>MCRSSKSVRLMFIIAASLVVFVARHPALVEGLEEKEEIVEDFNNGTAYYWQGYRDDNSSTIWYLSTHGDPAPFDLGSIRPPMEENGGGFIEVVPFSDSPAQIYTDVFDLLPGATAELTYWNLIPFPVFGRHTVLILYTEFVDVIEGRDDALEKSVQVFTAPMPTDPSPGWTTVTVELKINQRSKVRLRLDGNRADLDGTGLAISKIVIKNGEERSTTSTSTTTMTSTSTVTSPVTESQTETSSTILTTTRGTSFSTPSKLDVEKSTSTEVSTTATTLLAMTTTSPSTTTIIYLPSSTSTSTLSSSAETTSLNTENTPTSSSTSVSPTSSSSTESFNISPSLSITSTIIHSTTSQSSSTSSVELTNPSTSSSESTTFTSERTSTISTGTSTITTMPSSNITSPSSIMSTTKTTPSSATSSSTTPSPGTAQLRGIAIGVSLSIIFLVSSCLLLGFLYRRHRRRVYLIEKSQLEAGTIRQLEQSDNIPSFPHKADVDNCSISSTTSSSAPLVKSEISSPLSPQSIVISTT</sequence>
<evidence type="ECO:0000256" key="3">
    <source>
        <dbReference type="SAM" id="SignalP"/>
    </source>
</evidence>
<name>A0AAD5LGU4_9CRUS</name>
<feature type="chain" id="PRO_5042031179" evidence="3">
    <location>
        <begin position="32"/>
        <end position="527"/>
    </location>
</feature>
<keyword evidence="2" id="KW-0472">Membrane</keyword>
<feature type="compositionally biased region" description="Low complexity" evidence="1">
    <location>
        <begin position="216"/>
        <end position="258"/>
    </location>
</feature>
<accession>A0AAD5LGU4</accession>
<feature type="region of interest" description="Disordered" evidence="1">
    <location>
        <begin position="297"/>
        <end position="336"/>
    </location>
</feature>
<reference evidence="4 5" key="1">
    <citation type="submission" date="2022-05" db="EMBL/GenBank/DDBJ databases">
        <title>A multi-omics perspective on studying reproductive biology in Daphnia sinensis.</title>
        <authorList>
            <person name="Jia J."/>
        </authorList>
    </citation>
    <scope>NUCLEOTIDE SEQUENCE [LARGE SCALE GENOMIC DNA]</scope>
    <source>
        <strain evidence="4 5">WSL</strain>
    </source>
</reference>
<dbReference type="Proteomes" id="UP000820818">
    <property type="component" value="Linkage Group LG6"/>
</dbReference>
<organism evidence="4 5">
    <name type="scientific">Daphnia sinensis</name>
    <dbReference type="NCBI Taxonomy" id="1820382"/>
    <lineage>
        <taxon>Eukaryota</taxon>
        <taxon>Metazoa</taxon>
        <taxon>Ecdysozoa</taxon>
        <taxon>Arthropoda</taxon>
        <taxon>Crustacea</taxon>
        <taxon>Branchiopoda</taxon>
        <taxon>Diplostraca</taxon>
        <taxon>Cladocera</taxon>
        <taxon>Anomopoda</taxon>
        <taxon>Daphniidae</taxon>
        <taxon>Daphnia</taxon>
        <taxon>Daphnia similis group</taxon>
    </lineage>
</organism>
<evidence type="ECO:0000256" key="1">
    <source>
        <dbReference type="SAM" id="MobiDB-lite"/>
    </source>
</evidence>
<evidence type="ECO:0000313" key="4">
    <source>
        <dbReference type="EMBL" id="KAI9557418.1"/>
    </source>
</evidence>
<protein>
    <submittedName>
        <fullName evidence="4">Uncharacterized protein</fullName>
    </submittedName>
</protein>
<comment type="caution">
    <text evidence="4">The sequence shown here is derived from an EMBL/GenBank/DDBJ whole genome shotgun (WGS) entry which is preliminary data.</text>
</comment>
<feature type="region of interest" description="Disordered" evidence="1">
    <location>
        <begin position="354"/>
        <end position="426"/>
    </location>
</feature>
<evidence type="ECO:0000313" key="5">
    <source>
        <dbReference type="Proteomes" id="UP000820818"/>
    </source>
</evidence>
<dbReference type="AlphaFoldDB" id="A0AAD5LGU4"/>
<feature type="transmembrane region" description="Helical" evidence="2">
    <location>
        <begin position="433"/>
        <end position="455"/>
    </location>
</feature>
<keyword evidence="5" id="KW-1185">Reference proteome</keyword>
<feature type="signal peptide" evidence="3">
    <location>
        <begin position="1"/>
        <end position="31"/>
    </location>
</feature>
<keyword evidence="2" id="KW-0812">Transmembrane</keyword>
<gene>
    <name evidence="4" type="ORF">GHT06_017246</name>
</gene>
<feature type="region of interest" description="Disordered" evidence="1">
    <location>
        <begin position="213"/>
        <end position="267"/>
    </location>
</feature>
<keyword evidence="2" id="KW-1133">Transmembrane helix</keyword>
<dbReference type="EMBL" id="WJBH02000006">
    <property type="protein sequence ID" value="KAI9557418.1"/>
    <property type="molecule type" value="Genomic_DNA"/>
</dbReference>
<feature type="compositionally biased region" description="Low complexity" evidence="1">
    <location>
        <begin position="354"/>
        <end position="425"/>
    </location>
</feature>
<evidence type="ECO:0000256" key="2">
    <source>
        <dbReference type="SAM" id="Phobius"/>
    </source>
</evidence>
<proteinExistence type="predicted"/>
<keyword evidence="3" id="KW-0732">Signal</keyword>